<dbReference type="InterPro" id="IPR013132">
    <property type="entry name" value="PseI/NeuA/B-like_N"/>
</dbReference>
<gene>
    <name evidence="2" type="ORF">METZ01_LOCUS197674</name>
</gene>
<dbReference type="InterPro" id="IPR051690">
    <property type="entry name" value="PseI-like"/>
</dbReference>
<dbReference type="SUPFAM" id="SSF51569">
    <property type="entry name" value="Aldolase"/>
    <property type="match status" value="1"/>
</dbReference>
<dbReference type="GO" id="GO:0047444">
    <property type="term" value="F:N-acylneuraminate-9-phosphate synthase activity"/>
    <property type="evidence" value="ECO:0007669"/>
    <property type="project" value="TreeGrafter"/>
</dbReference>
<dbReference type="GO" id="GO:0016051">
    <property type="term" value="P:carbohydrate biosynthetic process"/>
    <property type="evidence" value="ECO:0007669"/>
    <property type="project" value="InterPro"/>
</dbReference>
<name>A0A382E276_9ZZZZ</name>
<dbReference type="PANTHER" id="PTHR42966:SF1">
    <property type="entry name" value="SIALIC ACID SYNTHASE"/>
    <property type="match status" value="1"/>
</dbReference>
<protein>
    <recommendedName>
        <fullName evidence="1">PseI/NeuA/B-like domain-containing protein</fullName>
    </recommendedName>
</protein>
<feature type="domain" description="PseI/NeuA/B-like" evidence="1">
    <location>
        <begin position="23"/>
        <end position="241"/>
    </location>
</feature>
<dbReference type="InterPro" id="IPR013785">
    <property type="entry name" value="Aldolase_TIM"/>
</dbReference>
<dbReference type="PANTHER" id="PTHR42966">
    <property type="entry name" value="N-ACETYLNEURAMINATE SYNTHASE"/>
    <property type="match status" value="1"/>
</dbReference>
<accession>A0A382E276</accession>
<organism evidence="2">
    <name type="scientific">marine metagenome</name>
    <dbReference type="NCBI Taxonomy" id="408172"/>
    <lineage>
        <taxon>unclassified sequences</taxon>
        <taxon>metagenomes</taxon>
        <taxon>ecological metagenomes</taxon>
    </lineage>
</organism>
<reference evidence="2" key="1">
    <citation type="submission" date="2018-05" db="EMBL/GenBank/DDBJ databases">
        <authorList>
            <person name="Lanie J.A."/>
            <person name="Ng W.-L."/>
            <person name="Kazmierczak K.M."/>
            <person name="Andrzejewski T.M."/>
            <person name="Davidsen T.M."/>
            <person name="Wayne K.J."/>
            <person name="Tettelin H."/>
            <person name="Glass J.I."/>
            <person name="Rusch D."/>
            <person name="Podicherti R."/>
            <person name="Tsui H.-C.T."/>
            <person name="Winkler M.E."/>
        </authorList>
    </citation>
    <scope>NUCLEOTIDE SEQUENCE</scope>
</reference>
<dbReference type="Gene3D" id="3.20.20.70">
    <property type="entry name" value="Aldolase class I"/>
    <property type="match status" value="1"/>
</dbReference>
<evidence type="ECO:0000313" key="2">
    <source>
        <dbReference type="EMBL" id="SVB44820.1"/>
    </source>
</evidence>
<dbReference type="EMBL" id="UINC01042333">
    <property type="protein sequence ID" value="SVB44820.1"/>
    <property type="molecule type" value="Genomic_DNA"/>
</dbReference>
<evidence type="ECO:0000259" key="1">
    <source>
        <dbReference type="Pfam" id="PF03102"/>
    </source>
</evidence>
<sequence length="241" mass="27897">MKVFITAEIGSNWEGNYAKAKKIIRECKKAGVDAVKFQMWKAEELYNKSHPNWNEIKRSELSFQMAKKLKEFSDKQKIEFFCSAFYPDGVKFLISIGVKKFKIASRTCMLTDPNSLEVLQEKARSKKEIFISMGMGGNKKKISKIFENNKTTFCYCISDYPLNFDKINWIDAVKYDGFSDHTMDIVAPILFTLLKKQKKSRKIYIEKHVKMINSGGPDASTSISTEKLSEMVKRIRMIEKM</sequence>
<proteinExistence type="predicted"/>
<dbReference type="AlphaFoldDB" id="A0A382E276"/>
<dbReference type="Pfam" id="PF03102">
    <property type="entry name" value="NeuB"/>
    <property type="match status" value="1"/>
</dbReference>